<reference evidence="2" key="1">
    <citation type="submission" date="2023-06" db="EMBL/GenBank/DDBJ databases">
        <authorList>
            <consortium name="Lawrence Berkeley National Laboratory"/>
            <person name="Ahrendt S."/>
            <person name="Sahu N."/>
            <person name="Indic B."/>
            <person name="Wong-Bajracharya J."/>
            <person name="Merenyi Z."/>
            <person name="Ke H.-M."/>
            <person name="Monk M."/>
            <person name="Kocsube S."/>
            <person name="Drula E."/>
            <person name="Lipzen A."/>
            <person name="Balint B."/>
            <person name="Henrissat B."/>
            <person name="Andreopoulos B."/>
            <person name="Martin F.M."/>
            <person name="Harder C.B."/>
            <person name="Rigling D."/>
            <person name="Ford K.L."/>
            <person name="Foster G.D."/>
            <person name="Pangilinan J."/>
            <person name="Papanicolaou A."/>
            <person name="Barry K."/>
            <person name="LaButti K."/>
            <person name="Viragh M."/>
            <person name="Koriabine M."/>
            <person name="Yan M."/>
            <person name="Riley R."/>
            <person name="Champramary S."/>
            <person name="Plett K.L."/>
            <person name="Tsai I.J."/>
            <person name="Slot J."/>
            <person name="Sipos G."/>
            <person name="Plett J."/>
            <person name="Nagy L.G."/>
            <person name="Grigoriev I.V."/>
        </authorList>
    </citation>
    <scope>NUCLEOTIDE SEQUENCE</scope>
    <source>
        <strain evidence="2">CCBAS 213</strain>
    </source>
</reference>
<dbReference type="Proteomes" id="UP001175211">
    <property type="component" value="Unassembled WGS sequence"/>
</dbReference>
<evidence type="ECO:0000259" key="1">
    <source>
        <dbReference type="Pfam" id="PF00149"/>
    </source>
</evidence>
<dbReference type="InterPro" id="IPR004843">
    <property type="entry name" value="Calcineurin-like_PHP"/>
</dbReference>
<organism evidence="2 3">
    <name type="scientific">Armillaria tabescens</name>
    <name type="common">Ringless honey mushroom</name>
    <name type="synonym">Agaricus tabescens</name>
    <dbReference type="NCBI Taxonomy" id="1929756"/>
    <lineage>
        <taxon>Eukaryota</taxon>
        <taxon>Fungi</taxon>
        <taxon>Dikarya</taxon>
        <taxon>Basidiomycota</taxon>
        <taxon>Agaricomycotina</taxon>
        <taxon>Agaricomycetes</taxon>
        <taxon>Agaricomycetidae</taxon>
        <taxon>Agaricales</taxon>
        <taxon>Marasmiineae</taxon>
        <taxon>Physalacriaceae</taxon>
        <taxon>Desarmillaria</taxon>
    </lineage>
</organism>
<dbReference type="EMBL" id="JAUEPS010000042">
    <property type="protein sequence ID" value="KAK0448315.1"/>
    <property type="molecule type" value="Genomic_DNA"/>
</dbReference>
<comment type="caution">
    <text evidence="2">The sequence shown here is derived from an EMBL/GenBank/DDBJ whole genome shotgun (WGS) entry which is preliminary data.</text>
</comment>
<feature type="domain" description="Calcineurin-like phosphoesterase" evidence="1">
    <location>
        <begin position="34"/>
        <end position="224"/>
    </location>
</feature>
<dbReference type="AlphaFoldDB" id="A0AA39JSV6"/>
<sequence>MTAHPGNILSSDSARVYCLPGQIPPKPGEDWTRFVCISDTHSNEYPLPDGDVLLHAGDLTMWGTVEELHYAMNWLNSQSHLTKICIAGNHDMALDPYLDTISVKEYDELKKYMKRDEFQNDGLYYLEYESLTFQTSAGKEWKVFGSPGSSVYKAAGAFQYRGSRQGQEISRKIPLDTEILLTHTPPHKIHDTTRRGKSAGCEELAERMNDLEKCRLHVFGHIHEACGASIPDGGRVSVNAAMKRKPSATIVDLRNW</sequence>
<dbReference type="CDD" id="cd07379">
    <property type="entry name" value="MPP_239FB"/>
    <property type="match status" value="1"/>
</dbReference>
<dbReference type="Gene3D" id="3.60.21.10">
    <property type="match status" value="1"/>
</dbReference>
<dbReference type="InterPro" id="IPR051693">
    <property type="entry name" value="UPF0046_metallophosphoest"/>
</dbReference>
<dbReference type="GO" id="GO:0016787">
    <property type="term" value="F:hydrolase activity"/>
    <property type="evidence" value="ECO:0007669"/>
    <property type="project" value="InterPro"/>
</dbReference>
<proteinExistence type="predicted"/>
<dbReference type="RefSeq" id="XP_060326420.1">
    <property type="nucleotide sequence ID" value="XM_060474110.1"/>
</dbReference>
<dbReference type="GeneID" id="85357658"/>
<keyword evidence="3" id="KW-1185">Reference proteome</keyword>
<evidence type="ECO:0000313" key="3">
    <source>
        <dbReference type="Proteomes" id="UP001175211"/>
    </source>
</evidence>
<protein>
    <submittedName>
        <fullName evidence="2">Metallo-dependent phosphatase-like protein</fullName>
    </submittedName>
</protein>
<evidence type="ECO:0000313" key="2">
    <source>
        <dbReference type="EMBL" id="KAK0448315.1"/>
    </source>
</evidence>
<name>A0AA39JSV6_ARMTA</name>
<dbReference type="Pfam" id="PF00149">
    <property type="entry name" value="Metallophos"/>
    <property type="match status" value="1"/>
</dbReference>
<dbReference type="SUPFAM" id="SSF56300">
    <property type="entry name" value="Metallo-dependent phosphatases"/>
    <property type="match status" value="1"/>
</dbReference>
<dbReference type="PANTHER" id="PTHR12905:SF0">
    <property type="entry name" value="CALCINEURIN-LIKE PHOSPHOESTERASE DOMAIN-CONTAINING PROTEIN"/>
    <property type="match status" value="1"/>
</dbReference>
<gene>
    <name evidence="2" type="ORF">EV420DRAFT_1567395</name>
</gene>
<dbReference type="PANTHER" id="PTHR12905">
    <property type="entry name" value="METALLOPHOSPHOESTERASE"/>
    <property type="match status" value="1"/>
</dbReference>
<accession>A0AA39JSV6</accession>
<dbReference type="InterPro" id="IPR029052">
    <property type="entry name" value="Metallo-depent_PP-like"/>
</dbReference>